<protein>
    <submittedName>
        <fullName evidence="6">RRM domain-containing protein</fullName>
    </submittedName>
</protein>
<sequence length="163" mass="18520">MVTMVMTLEMTLENCVFFFEGFAKFIRPLSDRIVNMSFLILYGIWVLSRQACFCTFLTVPFQALSGFGFITFADPKTVDKVLAEENHELDNKKIDPKVAFPKRAQPKFFWIGFKSCTKCFVKSLIVPQAVMPTCSQNDNRAKLRADSIFLPTLSKPTLKPASL</sequence>
<dbReference type="InterPro" id="IPR035979">
    <property type="entry name" value="RBD_domain_sf"/>
</dbReference>
<evidence type="ECO:0000256" key="4">
    <source>
        <dbReference type="ARBA" id="ARBA00022884"/>
    </source>
</evidence>
<keyword evidence="5" id="KW-1185">Reference proteome</keyword>
<dbReference type="GO" id="GO:0003729">
    <property type="term" value="F:mRNA binding"/>
    <property type="evidence" value="ECO:0007669"/>
    <property type="project" value="TreeGrafter"/>
</dbReference>
<dbReference type="Proteomes" id="UP000095287">
    <property type="component" value="Unplaced"/>
</dbReference>
<dbReference type="InterPro" id="IPR012677">
    <property type="entry name" value="Nucleotide-bd_a/b_plait_sf"/>
</dbReference>
<name>A0A1I7YPL7_9BILA</name>
<organism evidence="5 6">
    <name type="scientific">Steinernema glaseri</name>
    <dbReference type="NCBI Taxonomy" id="37863"/>
    <lineage>
        <taxon>Eukaryota</taxon>
        <taxon>Metazoa</taxon>
        <taxon>Ecdysozoa</taxon>
        <taxon>Nematoda</taxon>
        <taxon>Chromadorea</taxon>
        <taxon>Rhabditida</taxon>
        <taxon>Tylenchina</taxon>
        <taxon>Panagrolaimomorpha</taxon>
        <taxon>Strongyloidoidea</taxon>
        <taxon>Steinernematidae</taxon>
        <taxon>Steinernema</taxon>
    </lineage>
</organism>
<evidence type="ECO:0000256" key="2">
    <source>
        <dbReference type="ARBA" id="ARBA00022490"/>
    </source>
</evidence>
<evidence type="ECO:0000256" key="3">
    <source>
        <dbReference type="ARBA" id="ARBA00022737"/>
    </source>
</evidence>
<evidence type="ECO:0000256" key="1">
    <source>
        <dbReference type="ARBA" id="ARBA00004496"/>
    </source>
</evidence>
<comment type="subcellular location">
    <subcellularLocation>
        <location evidence="1">Cytoplasm</location>
    </subcellularLocation>
</comment>
<evidence type="ECO:0000313" key="5">
    <source>
        <dbReference type="Proteomes" id="UP000095287"/>
    </source>
</evidence>
<keyword evidence="4" id="KW-0694">RNA-binding</keyword>
<dbReference type="GO" id="GO:0005737">
    <property type="term" value="C:cytoplasm"/>
    <property type="evidence" value="ECO:0007669"/>
    <property type="project" value="UniProtKB-SubCell"/>
</dbReference>
<dbReference type="AlphaFoldDB" id="A0A1I7YPL7"/>
<keyword evidence="3" id="KW-0677">Repeat</keyword>
<keyword evidence="2" id="KW-0963">Cytoplasm</keyword>
<evidence type="ECO:0000313" key="6">
    <source>
        <dbReference type="WBParaSite" id="L893_g18446.t1"/>
    </source>
</evidence>
<dbReference type="WBParaSite" id="L893_g18446.t1">
    <property type="protein sequence ID" value="L893_g18446.t1"/>
    <property type="gene ID" value="L893_g18446"/>
</dbReference>
<dbReference type="GO" id="GO:0006417">
    <property type="term" value="P:regulation of translation"/>
    <property type="evidence" value="ECO:0007669"/>
    <property type="project" value="TreeGrafter"/>
</dbReference>
<accession>A0A1I7YPL7</accession>
<dbReference type="PANTHER" id="PTHR48032">
    <property type="entry name" value="RNA-BINDING PROTEIN MUSASHI HOMOLOG RBP6"/>
    <property type="match status" value="1"/>
</dbReference>
<reference evidence="6" key="1">
    <citation type="submission" date="2016-11" db="UniProtKB">
        <authorList>
            <consortium name="WormBaseParasite"/>
        </authorList>
    </citation>
    <scope>IDENTIFICATION</scope>
</reference>
<dbReference type="PANTHER" id="PTHR48032:SF18">
    <property type="entry name" value="RRM DOMAIN-CONTAINING PROTEIN"/>
    <property type="match status" value="1"/>
</dbReference>
<dbReference type="SUPFAM" id="SSF54928">
    <property type="entry name" value="RNA-binding domain, RBD"/>
    <property type="match status" value="1"/>
</dbReference>
<dbReference type="Gene3D" id="3.30.70.330">
    <property type="match status" value="1"/>
</dbReference>
<proteinExistence type="predicted"/>